<dbReference type="OrthoDB" id="541719at2759"/>
<accession>A0A1C7M5U5</accession>
<dbReference type="AlphaFoldDB" id="A0A1C7M5U5"/>
<proteinExistence type="predicted"/>
<dbReference type="InterPro" id="IPR011990">
    <property type="entry name" value="TPR-like_helical_dom_sf"/>
</dbReference>
<dbReference type="InterPro" id="IPR003107">
    <property type="entry name" value="HAT"/>
</dbReference>
<dbReference type="Gene3D" id="1.25.40.10">
    <property type="entry name" value="Tetratricopeptide repeat domain"/>
    <property type="match status" value="1"/>
</dbReference>
<gene>
    <name evidence="2" type="ORF">A0H81_07488</name>
</gene>
<evidence type="ECO:0000256" key="1">
    <source>
        <dbReference type="ARBA" id="ARBA00022737"/>
    </source>
</evidence>
<reference evidence="2 3" key="1">
    <citation type="submission" date="2016-03" db="EMBL/GenBank/DDBJ databases">
        <title>Whole genome sequencing of Grifola frondosa 9006-11.</title>
        <authorList>
            <person name="Min B."/>
            <person name="Park H."/>
            <person name="Kim J.-G."/>
            <person name="Cho H."/>
            <person name="Oh Y.-L."/>
            <person name="Kong W.-S."/>
            <person name="Choi I.-G."/>
        </authorList>
    </citation>
    <scope>NUCLEOTIDE SEQUENCE [LARGE SCALE GENOMIC DNA]</scope>
    <source>
        <strain evidence="2 3">9006-11</strain>
    </source>
</reference>
<organism evidence="2 3">
    <name type="scientific">Grifola frondosa</name>
    <name type="common">Maitake</name>
    <name type="synonym">Polyporus frondosus</name>
    <dbReference type="NCBI Taxonomy" id="5627"/>
    <lineage>
        <taxon>Eukaryota</taxon>
        <taxon>Fungi</taxon>
        <taxon>Dikarya</taxon>
        <taxon>Basidiomycota</taxon>
        <taxon>Agaricomycotina</taxon>
        <taxon>Agaricomycetes</taxon>
        <taxon>Polyporales</taxon>
        <taxon>Grifolaceae</taxon>
        <taxon>Grifola</taxon>
    </lineage>
</organism>
<protein>
    <recommendedName>
        <fullName evidence="4">Pre-mRNA-splicing factor CLF1</fullName>
    </recommendedName>
</protein>
<keyword evidence="1" id="KW-0677">Repeat</keyword>
<dbReference type="SUPFAM" id="SSF48452">
    <property type="entry name" value="TPR-like"/>
    <property type="match status" value="1"/>
</dbReference>
<evidence type="ECO:0000313" key="2">
    <source>
        <dbReference type="EMBL" id="OBZ72291.1"/>
    </source>
</evidence>
<keyword evidence="3" id="KW-1185">Reference proteome</keyword>
<dbReference type="Pfam" id="PF02184">
    <property type="entry name" value="HAT"/>
    <property type="match status" value="1"/>
</dbReference>
<dbReference type="SMART" id="SM00386">
    <property type="entry name" value="HAT"/>
    <property type="match status" value="1"/>
</dbReference>
<evidence type="ECO:0008006" key="4">
    <source>
        <dbReference type="Google" id="ProtNLM"/>
    </source>
</evidence>
<comment type="caution">
    <text evidence="2">The sequence shown here is derived from an EMBL/GenBank/DDBJ whole genome shotgun (WGS) entry which is preliminary data.</text>
</comment>
<dbReference type="Proteomes" id="UP000092993">
    <property type="component" value="Unassembled WGS sequence"/>
</dbReference>
<evidence type="ECO:0000313" key="3">
    <source>
        <dbReference type="Proteomes" id="UP000092993"/>
    </source>
</evidence>
<dbReference type="EMBL" id="LUGG01000009">
    <property type="protein sequence ID" value="OBZ72291.1"/>
    <property type="molecule type" value="Genomic_DNA"/>
</dbReference>
<dbReference type="STRING" id="5627.A0A1C7M5U5"/>
<sequence>MPELLWKKYIDFEVEEGERERARALYERLVVLSGHVKVWISYALFEAGSMPMPRSTWEDDEGGETEVKMVEGDVDLARRVFDQGYKDFKSKGLKQEVRLYSVSICTFMLTISSDWLCCWYGKNSKKSTAHQQT</sequence>
<dbReference type="GO" id="GO:0006396">
    <property type="term" value="P:RNA processing"/>
    <property type="evidence" value="ECO:0007669"/>
    <property type="project" value="InterPro"/>
</dbReference>
<name>A0A1C7M5U5_GRIFR</name>